<protein>
    <submittedName>
        <fullName evidence="3">Uncharacterized protein</fullName>
    </submittedName>
</protein>
<reference evidence="3" key="1">
    <citation type="submission" date="2021-02" db="EMBL/GenBank/DDBJ databases">
        <authorList>
            <person name="Nowell W R."/>
        </authorList>
    </citation>
    <scope>NUCLEOTIDE SEQUENCE</scope>
</reference>
<organism evidence="3 7">
    <name type="scientific">Rotaria sordida</name>
    <dbReference type="NCBI Taxonomy" id="392033"/>
    <lineage>
        <taxon>Eukaryota</taxon>
        <taxon>Metazoa</taxon>
        <taxon>Spiralia</taxon>
        <taxon>Gnathifera</taxon>
        <taxon>Rotifera</taxon>
        <taxon>Eurotatoria</taxon>
        <taxon>Bdelloidea</taxon>
        <taxon>Philodinida</taxon>
        <taxon>Philodinidae</taxon>
        <taxon>Rotaria</taxon>
    </lineage>
</organism>
<dbReference type="EMBL" id="CAJOBD010002100">
    <property type="protein sequence ID" value="CAF3855666.1"/>
    <property type="molecule type" value="Genomic_DNA"/>
</dbReference>
<dbReference type="EMBL" id="CAJNOT010000217">
    <property type="protein sequence ID" value="CAF0898165.1"/>
    <property type="molecule type" value="Genomic_DNA"/>
</dbReference>
<evidence type="ECO:0000313" key="4">
    <source>
        <dbReference type="EMBL" id="CAF0948674.1"/>
    </source>
</evidence>
<proteinExistence type="predicted"/>
<dbReference type="Proteomes" id="UP000663864">
    <property type="component" value="Unassembled WGS sequence"/>
</dbReference>
<evidence type="ECO:0000313" key="3">
    <source>
        <dbReference type="EMBL" id="CAF0909160.1"/>
    </source>
</evidence>
<dbReference type="Proteomes" id="UP000663836">
    <property type="component" value="Unassembled WGS sequence"/>
</dbReference>
<feature type="compositionally biased region" description="Basic and acidic residues" evidence="1">
    <location>
        <begin position="10"/>
        <end position="30"/>
    </location>
</feature>
<dbReference type="Proteomes" id="UP000663870">
    <property type="component" value="Unassembled WGS sequence"/>
</dbReference>
<dbReference type="Proteomes" id="UP000663854">
    <property type="component" value="Unassembled WGS sequence"/>
</dbReference>
<gene>
    <name evidence="6" type="ORF">JBS370_LOCUS18496</name>
    <name evidence="4" type="ORF">JXQ802_LOCUS11560</name>
    <name evidence="5" type="ORF">JXQ802_LOCUS11600</name>
    <name evidence="3" type="ORF">PYM288_LOCUS9924</name>
    <name evidence="2" type="ORF">ZHD862_LOCUS7248</name>
</gene>
<dbReference type="EMBL" id="CAJNOH010000150">
    <property type="protein sequence ID" value="CAF0909160.1"/>
    <property type="molecule type" value="Genomic_DNA"/>
</dbReference>
<keyword evidence="8" id="KW-1185">Reference proteome</keyword>
<evidence type="ECO:0000313" key="6">
    <source>
        <dbReference type="EMBL" id="CAF3855666.1"/>
    </source>
</evidence>
<comment type="caution">
    <text evidence="3">The sequence shown here is derived from an EMBL/GenBank/DDBJ whole genome shotgun (WGS) entry which is preliminary data.</text>
</comment>
<evidence type="ECO:0000313" key="7">
    <source>
        <dbReference type="Proteomes" id="UP000663854"/>
    </source>
</evidence>
<dbReference type="AlphaFoldDB" id="A0A814A538"/>
<accession>A0A814A538</accession>
<dbReference type="EMBL" id="CAJNOL010000230">
    <property type="protein sequence ID" value="CAF0948674.1"/>
    <property type="molecule type" value="Genomic_DNA"/>
</dbReference>
<dbReference type="InterPro" id="IPR022179">
    <property type="entry name" value="CFAP276"/>
</dbReference>
<feature type="region of interest" description="Disordered" evidence="1">
    <location>
        <begin position="1"/>
        <end position="30"/>
    </location>
</feature>
<evidence type="ECO:0000256" key="1">
    <source>
        <dbReference type="SAM" id="MobiDB-lite"/>
    </source>
</evidence>
<evidence type="ECO:0000313" key="5">
    <source>
        <dbReference type="EMBL" id="CAF0949399.1"/>
    </source>
</evidence>
<evidence type="ECO:0000313" key="8">
    <source>
        <dbReference type="Proteomes" id="UP000663870"/>
    </source>
</evidence>
<dbReference type="Pfam" id="PF12494">
    <property type="entry name" value="DUF3695"/>
    <property type="match status" value="1"/>
</dbReference>
<dbReference type="EMBL" id="CAJNOL010000231">
    <property type="protein sequence ID" value="CAF0949399.1"/>
    <property type="molecule type" value="Genomic_DNA"/>
</dbReference>
<name>A0A814A538_9BILA</name>
<sequence length="174" mass="20209">MTHTIHRAVNHRDPLSYPRLENDETFSDHSAQKKIPFGREKIHDIQRVEPWNRLYSTATLSSGRHEIYTDDPKAPHDSLDFLLKSQYDQNSETFAGKARTRVQLETVSDDHDRILKNRIVYKAPVQSELNHPLRIVESSRKEHLSEPKQAIQGNHTMLTNRGYARNHLGSYFVA</sequence>
<evidence type="ECO:0000313" key="2">
    <source>
        <dbReference type="EMBL" id="CAF0898165.1"/>
    </source>
</evidence>